<organism evidence="2 3">
    <name type="scientific">Rhamnusium bicolor</name>
    <dbReference type="NCBI Taxonomy" id="1586634"/>
    <lineage>
        <taxon>Eukaryota</taxon>
        <taxon>Metazoa</taxon>
        <taxon>Ecdysozoa</taxon>
        <taxon>Arthropoda</taxon>
        <taxon>Hexapoda</taxon>
        <taxon>Insecta</taxon>
        <taxon>Pterygota</taxon>
        <taxon>Neoptera</taxon>
        <taxon>Endopterygota</taxon>
        <taxon>Coleoptera</taxon>
        <taxon>Polyphaga</taxon>
        <taxon>Cucujiformia</taxon>
        <taxon>Chrysomeloidea</taxon>
        <taxon>Cerambycidae</taxon>
        <taxon>Lepturinae</taxon>
        <taxon>Rhagiini</taxon>
        <taxon>Rhamnusium</taxon>
    </lineage>
</organism>
<dbReference type="SMART" id="SM01175">
    <property type="entry name" value="DUF4206"/>
    <property type="match status" value="1"/>
</dbReference>
<evidence type="ECO:0000313" key="3">
    <source>
        <dbReference type="Proteomes" id="UP001162156"/>
    </source>
</evidence>
<protein>
    <recommendedName>
        <fullName evidence="1">Rubicon Homology domain-containing protein</fullName>
    </recommendedName>
</protein>
<gene>
    <name evidence="2" type="ORF">NQ314_007598</name>
</gene>
<dbReference type="EMBL" id="JANEYF010002048">
    <property type="protein sequence ID" value="KAJ8952105.1"/>
    <property type="molecule type" value="Genomic_DNA"/>
</dbReference>
<dbReference type="InterPro" id="IPR025258">
    <property type="entry name" value="RH_dom"/>
</dbReference>
<dbReference type="GO" id="GO:1901981">
    <property type="term" value="F:phosphatidylinositol phosphate binding"/>
    <property type="evidence" value="ECO:0007669"/>
    <property type="project" value="TreeGrafter"/>
</dbReference>
<comment type="caution">
    <text evidence="2">The sequence shown here is derived from an EMBL/GenBank/DDBJ whole genome shotgun (WGS) entry which is preliminary data.</text>
</comment>
<sequence>MLRGKYPLQLCLARGFICEICNADEVIFPWQMRVVTRCAKCGICYHSACLARMQDTCKKCLRIQKRRESIDSTSNVG</sequence>
<keyword evidence="3" id="KW-1185">Reference proteome</keyword>
<dbReference type="Pfam" id="PF13901">
    <property type="entry name" value="RH_dom"/>
    <property type="match status" value="1"/>
</dbReference>
<proteinExistence type="predicted"/>
<dbReference type="Proteomes" id="UP001162156">
    <property type="component" value="Unassembled WGS sequence"/>
</dbReference>
<dbReference type="PANTHER" id="PTHR45971">
    <property type="entry name" value="PHOX (PX) DOMAIN-CONTAINING PROTEIN"/>
    <property type="match status" value="1"/>
</dbReference>
<reference evidence="2" key="1">
    <citation type="journal article" date="2023" name="Insect Mol. Biol.">
        <title>Genome sequencing provides insights into the evolution of gene families encoding plant cell wall-degrading enzymes in longhorned beetles.</title>
        <authorList>
            <person name="Shin N.R."/>
            <person name="Okamura Y."/>
            <person name="Kirsch R."/>
            <person name="Pauchet Y."/>
        </authorList>
    </citation>
    <scope>NUCLEOTIDE SEQUENCE</scope>
    <source>
        <strain evidence="2">RBIC_L_NR</strain>
    </source>
</reference>
<accession>A0AAV8YKG2</accession>
<name>A0AAV8YKG2_9CUCU</name>
<dbReference type="InterPro" id="IPR052428">
    <property type="entry name" value="Autophagy_HostDef_Reg"/>
</dbReference>
<evidence type="ECO:0000259" key="1">
    <source>
        <dbReference type="SMART" id="SM01175"/>
    </source>
</evidence>
<dbReference type="PANTHER" id="PTHR45971:SF1">
    <property type="entry name" value="RUBICON, ISOFORM A"/>
    <property type="match status" value="1"/>
</dbReference>
<dbReference type="AlphaFoldDB" id="A0AAV8YKG2"/>
<evidence type="ECO:0000313" key="2">
    <source>
        <dbReference type="EMBL" id="KAJ8952105.1"/>
    </source>
</evidence>
<feature type="domain" description="Rubicon Homology" evidence="1">
    <location>
        <begin position="1"/>
        <end position="67"/>
    </location>
</feature>